<proteinExistence type="predicted"/>
<protein>
    <submittedName>
        <fullName evidence="9">UDP-GlcNAc--UDP-phosphate GlcNAc-1-phosphate transferase</fullName>
    </submittedName>
</protein>
<dbReference type="PANTHER" id="PTHR22926:SF3">
    <property type="entry name" value="UNDECAPRENYL-PHOSPHATE ALPHA-N-ACETYLGLUCOSAMINYL 1-PHOSPHATE TRANSFERASE"/>
    <property type="match status" value="1"/>
</dbReference>
<accession>A0A2D0A6N5</accession>
<keyword evidence="5 8" id="KW-1133">Transmembrane helix</keyword>
<reference evidence="9 10" key="2">
    <citation type="submission" date="2017-05" db="EMBL/GenBank/DDBJ databases">
        <title>Genome of Chryseobacterium haifense.</title>
        <authorList>
            <person name="Newman J.D."/>
        </authorList>
    </citation>
    <scope>NUCLEOTIDE SEQUENCE [LARGE SCALE GENOMIC DNA]</scope>
    <source>
        <strain evidence="9 10">DSM 19056</strain>
    </source>
</reference>
<feature type="transmembrane region" description="Helical" evidence="8">
    <location>
        <begin position="151"/>
        <end position="170"/>
    </location>
</feature>
<evidence type="ECO:0000256" key="3">
    <source>
        <dbReference type="ARBA" id="ARBA00022679"/>
    </source>
</evidence>
<dbReference type="GO" id="GO:0044038">
    <property type="term" value="P:cell wall macromolecule biosynthetic process"/>
    <property type="evidence" value="ECO:0007669"/>
    <property type="project" value="TreeGrafter"/>
</dbReference>
<feature type="transmembrane region" description="Helical" evidence="8">
    <location>
        <begin position="107"/>
        <end position="139"/>
    </location>
</feature>
<keyword evidence="7" id="KW-0460">Magnesium</keyword>
<evidence type="ECO:0000256" key="8">
    <source>
        <dbReference type="SAM" id="Phobius"/>
    </source>
</evidence>
<dbReference type="InterPro" id="IPR000715">
    <property type="entry name" value="Glycosyl_transferase_4"/>
</dbReference>
<dbReference type="EMBL" id="JASZ02000011">
    <property type="protein sequence ID" value="OWK98344.1"/>
    <property type="molecule type" value="Genomic_DNA"/>
</dbReference>
<dbReference type="GO" id="GO:0009103">
    <property type="term" value="P:lipopolysaccharide biosynthetic process"/>
    <property type="evidence" value="ECO:0007669"/>
    <property type="project" value="TreeGrafter"/>
</dbReference>
<reference evidence="9 10" key="1">
    <citation type="submission" date="2014-01" db="EMBL/GenBank/DDBJ databases">
        <authorList>
            <consortium name="Genome Consortium for Active Teaching"/>
            <person name="Sontag T.C."/>
            <person name="Newman J.D."/>
        </authorList>
    </citation>
    <scope>NUCLEOTIDE SEQUENCE [LARGE SCALE GENOMIC DNA]</scope>
    <source>
        <strain evidence="9 10">DSM 19056</strain>
    </source>
</reference>
<evidence type="ECO:0000256" key="5">
    <source>
        <dbReference type="ARBA" id="ARBA00022989"/>
    </source>
</evidence>
<keyword evidence="10" id="KW-1185">Reference proteome</keyword>
<feature type="transmembrane region" description="Helical" evidence="8">
    <location>
        <begin position="45"/>
        <end position="65"/>
    </location>
</feature>
<gene>
    <name evidence="9" type="ORF">AP75_07025</name>
</gene>
<evidence type="ECO:0000313" key="10">
    <source>
        <dbReference type="Proteomes" id="UP000197587"/>
    </source>
</evidence>
<feature type="binding site" evidence="7">
    <location>
        <position position="147"/>
    </location>
    <ligand>
        <name>Mg(2+)</name>
        <dbReference type="ChEBI" id="CHEBI:18420"/>
    </ligand>
</feature>
<dbReference type="GO" id="GO:0005886">
    <property type="term" value="C:plasma membrane"/>
    <property type="evidence" value="ECO:0007669"/>
    <property type="project" value="UniProtKB-SubCell"/>
</dbReference>
<feature type="transmembrane region" description="Helical" evidence="8">
    <location>
        <begin position="182"/>
        <end position="198"/>
    </location>
</feature>
<keyword evidence="4 8" id="KW-0812">Transmembrane</keyword>
<feature type="binding site" evidence="7">
    <location>
        <position position="208"/>
    </location>
    <ligand>
        <name>Mg(2+)</name>
        <dbReference type="ChEBI" id="CHEBI:18420"/>
    </ligand>
</feature>
<feature type="transmembrane region" description="Helical" evidence="8">
    <location>
        <begin position="232"/>
        <end position="250"/>
    </location>
</feature>
<feature type="transmembrane region" description="Helical" evidence="8">
    <location>
        <begin position="205"/>
        <end position="226"/>
    </location>
</feature>
<organism evidence="9 10">
    <name type="scientific">Kaistella haifensis DSM 19056</name>
    <dbReference type="NCBI Taxonomy" id="1450526"/>
    <lineage>
        <taxon>Bacteria</taxon>
        <taxon>Pseudomonadati</taxon>
        <taxon>Bacteroidota</taxon>
        <taxon>Flavobacteriia</taxon>
        <taxon>Flavobacteriales</taxon>
        <taxon>Weeksellaceae</taxon>
        <taxon>Chryseobacterium group</taxon>
        <taxon>Kaistella</taxon>
    </lineage>
</organism>
<dbReference type="CDD" id="cd06854">
    <property type="entry name" value="GT_WbpL_WbcO_like"/>
    <property type="match status" value="1"/>
</dbReference>
<evidence type="ECO:0000256" key="4">
    <source>
        <dbReference type="ARBA" id="ARBA00022692"/>
    </source>
</evidence>
<comment type="subcellular location">
    <subcellularLocation>
        <location evidence="1">Cell membrane</location>
        <topology evidence="1">Multi-pass membrane protein</topology>
    </subcellularLocation>
</comment>
<dbReference type="GO" id="GO:0046872">
    <property type="term" value="F:metal ion binding"/>
    <property type="evidence" value="ECO:0007669"/>
    <property type="project" value="UniProtKB-KW"/>
</dbReference>
<feature type="transmembrane region" description="Helical" evidence="8">
    <location>
        <begin position="305"/>
        <end position="322"/>
    </location>
</feature>
<dbReference type="GO" id="GO:0071555">
    <property type="term" value="P:cell wall organization"/>
    <property type="evidence" value="ECO:0007669"/>
    <property type="project" value="TreeGrafter"/>
</dbReference>
<keyword evidence="6 8" id="KW-0472">Membrane</keyword>
<dbReference type="Pfam" id="PF00953">
    <property type="entry name" value="Glycos_transf_4"/>
    <property type="match status" value="1"/>
</dbReference>
<evidence type="ECO:0000256" key="6">
    <source>
        <dbReference type="ARBA" id="ARBA00023136"/>
    </source>
</evidence>
<keyword evidence="2" id="KW-1003">Cell membrane</keyword>
<comment type="cofactor">
    <cofactor evidence="7">
        <name>Mg(2+)</name>
        <dbReference type="ChEBI" id="CHEBI:18420"/>
    </cofactor>
</comment>
<evidence type="ECO:0000256" key="7">
    <source>
        <dbReference type="PIRSR" id="PIRSR600715-1"/>
    </source>
</evidence>
<feature type="transmembrane region" description="Helical" evidence="8">
    <location>
        <begin position="77"/>
        <end position="95"/>
    </location>
</feature>
<dbReference type="PANTHER" id="PTHR22926">
    <property type="entry name" value="PHOSPHO-N-ACETYLMURAMOYL-PENTAPEPTIDE-TRANSFERASE"/>
    <property type="match status" value="1"/>
</dbReference>
<keyword evidence="7" id="KW-0479">Metal-binding</keyword>
<evidence type="ECO:0000313" key="9">
    <source>
        <dbReference type="EMBL" id="OWK98344.1"/>
    </source>
</evidence>
<dbReference type="RefSeq" id="WP_088263988.1">
    <property type="nucleotide sequence ID" value="NZ_JASZ02000011.1"/>
</dbReference>
<evidence type="ECO:0000256" key="2">
    <source>
        <dbReference type="ARBA" id="ARBA00022475"/>
    </source>
</evidence>
<comment type="caution">
    <text evidence="9">The sequence shown here is derived from an EMBL/GenBank/DDBJ whole genome shotgun (WGS) entry which is preliminary data.</text>
</comment>
<dbReference type="AlphaFoldDB" id="A0A2D0A6N5"/>
<feature type="transmembrane region" description="Helical" evidence="8">
    <location>
        <begin position="277"/>
        <end position="299"/>
    </location>
</feature>
<keyword evidence="3 9" id="KW-0808">Transferase</keyword>
<sequence length="335" mass="38268">MMYFAVFLVLFVLELIYFKIADRFNIIDKPNHRSAHTEITLRGGGIVFPIAFLLFFIISTWGKLVHLPLHDQAAENHNYLIFGVGLLLLCTISFLDDLYDLSSKIRIVFHIISVSFLLAFLNAFVMLPIWAIPVLYILIIGILNAYNFMDGINGITGLYSLVALLSLLYVNQNMVSFVNRDFIIYPVLACLVFLFFNFRKKAKCFMGDIGSMGIAFWVVALIGLLMMKTGEIKWILFLAVYGVEVISTILERLKLKENIFEAHRRHLYQLLANEKKISHLIVSTLYAAVQLIINAVVIFSNLPQIVSFVIILLPALIFYLYTKLTIKKQITLNIN</sequence>
<evidence type="ECO:0000256" key="1">
    <source>
        <dbReference type="ARBA" id="ARBA00004651"/>
    </source>
</evidence>
<dbReference type="GO" id="GO:0016780">
    <property type="term" value="F:phosphotransferase activity, for other substituted phosphate groups"/>
    <property type="evidence" value="ECO:0007669"/>
    <property type="project" value="InterPro"/>
</dbReference>
<dbReference type="Proteomes" id="UP000197587">
    <property type="component" value="Unassembled WGS sequence"/>
</dbReference>
<name>A0A2D0A6N5_9FLAO</name>